<feature type="domain" description="SCP" evidence="2">
    <location>
        <begin position="28"/>
        <end position="140"/>
    </location>
</feature>
<reference evidence="3 4" key="1">
    <citation type="submission" date="2023-04" db="EMBL/GenBank/DDBJ databases">
        <title>Genome of Basidiobolus ranarum AG-B5.</title>
        <authorList>
            <person name="Stajich J.E."/>
            <person name="Carter-House D."/>
            <person name="Gryganskyi A."/>
        </authorList>
    </citation>
    <scope>NUCLEOTIDE SEQUENCE [LARGE SCALE GENOMIC DNA]</scope>
    <source>
        <strain evidence="3 4">AG-B5</strain>
    </source>
</reference>
<feature type="signal peptide" evidence="1">
    <location>
        <begin position="1"/>
        <end position="21"/>
    </location>
</feature>
<comment type="caution">
    <text evidence="3">The sequence shown here is derived from an EMBL/GenBank/DDBJ whole genome shotgun (WGS) entry which is preliminary data.</text>
</comment>
<keyword evidence="4" id="KW-1185">Reference proteome</keyword>
<evidence type="ECO:0000259" key="2">
    <source>
        <dbReference type="Pfam" id="PF00188"/>
    </source>
</evidence>
<gene>
    <name evidence="3" type="ORF">K7432_015751</name>
</gene>
<sequence>MNFSSIHFIFTLFVFAQVAFSFDANRLLGLVNQERQKVGVPALSIDPRLMVAATRHTLYQAAVQRMTHDEPNRSLGQRISETGYPWSNIGENVAAGFGDEVSVMNAWMNSPEHRSNILNPIFTQIGVAYDSRGSYWTQEFGRPMASRKRSPKFARSTKYH</sequence>
<dbReference type="Gene3D" id="3.40.33.10">
    <property type="entry name" value="CAP"/>
    <property type="match status" value="1"/>
</dbReference>
<proteinExistence type="predicted"/>
<evidence type="ECO:0000256" key="1">
    <source>
        <dbReference type="SAM" id="SignalP"/>
    </source>
</evidence>
<dbReference type="InterPro" id="IPR035940">
    <property type="entry name" value="CAP_sf"/>
</dbReference>
<dbReference type="CDD" id="cd05379">
    <property type="entry name" value="CAP_bacterial"/>
    <property type="match status" value="1"/>
</dbReference>
<dbReference type="PANTHER" id="PTHR31157">
    <property type="entry name" value="SCP DOMAIN-CONTAINING PROTEIN"/>
    <property type="match status" value="1"/>
</dbReference>
<evidence type="ECO:0000313" key="4">
    <source>
        <dbReference type="Proteomes" id="UP001479436"/>
    </source>
</evidence>
<accession>A0ABR2WFN8</accession>
<protein>
    <recommendedName>
        <fullName evidence="2">SCP domain-containing protein</fullName>
    </recommendedName>
</protein>
<dbReference type="Pfam" id="PF00188">
    <property type="entry name" value="CAP"/>
    <property type="match status" value="1"/>
</dbReference>
<dbReference type="EMBL" id="JASJQH010002256">
    <property type="protein sequence ID" value="KAK9760335.1"/>
    <property type="molecule type" value="Genomic_DNA"/>
</dbReference>
<dbReference type="PANTHER" id="PTHR31157:SF1">
    <property type="entry name" value="SCP DOMAIN-CONTAINING PROTEIN"/>
    <property type="match status" value="1"/>
</dbReference>
<name>A0ABR2WFN8_9FUNG</name>
<dbReference type="SUPFAM" id="SSF55797">
    <property type="entry name" value="PR-1-like"/>
    <property type="match status" value="1"/>
</dbReference>
<dbReference type="InterPro" id="IPR014044">
    <property type="entry name" value="CAP_dom"/>
</dbReference>
<organism evidence="3 4">
    <name type="scientific">Basidiobolus ranarum</name>
    <dbReference type="NCBI Taxonomy" id="34480"/>
    <lineage>
        <taxon>Eukaryota</taxon>
        <taxon>Fungi</taxon>
        <taxon>Fungi incertae sedis</taxon>
        <taxon>Zoopagomycota</taxon>
        <taxon>Entomophthoromycotina</taxon>
        <taxon>Basidiobolomycetes</taxon>
        <taxon>Basidiobolales</taxon>
        <taxon>Basidiobolaceae</taxon>
        <taxon>Basidiobolus</taxon>
    </lineage>
</organism>
<dbReference type="Proteomes" id="UP001479436">
    <property type="component" value="Unassembled WGS sequence"/>
</dbReference>
<evidence type="ECO:0000313" key="3">
    <source>
        <dbReference type="EMBL" id="KAK9760335.1"/>
    </source>
</evidence>
<keyword evidence="1" id="KW-0732">Signal</keyword>
<feature type="chain" id="PRO_5045044970" description="SCP domain-containing protein" evidence="1">
    <location>
        <begin position="22"/>
        <end position="160"/>
    </location>
</feature>